<dbReference type="Pfam" id="PF00583">
    <property type="entry name" value="Acetyltransf_1"/>
    <property type="match status" value="1"/>
</dbReference>
<sequence length="215" mass="23846">MTETEIRTFAESDRTELRQLFRKAGEGGPTASLWGHEESEAEIYLRAYMDLEPESLFVAVVDGALVGYLAGSLDHSKFPSESERIATAIRKYRLALRPRPAAFLVRSALDLGLAAVRREPTASDFADERWPAHLHINVVAAARGTGASDGLMNAWLRRLRDSGSPGCHLLTLAENTRAVRFFERMGFTKYGATPLVPGIRHAGKRVHQQTMVWSP</sequence>
<proteinExistence type="predicted"/>
<dbReference type="Proteomes" id="UP000595046">
    <property type="component" value="Chromosome"/>
</dbReference>
<accession>A0A7T1TDD2</accession>
<gene>
    <name evidence="2" type="ORF">G4Z16_22825</name>
</gene>
<dbReference type="GO" id="GO:0016747">
    <property type="term" value="F:acyltransferase activity, transferring groups other than amino-acyl groups"/>
    <property type="evidence" value="ECO:0007669"/>
    <property type="project" value="InterPro"/>
</dbReference>
<dbReference type="InterPro" id="IPR016181">
    <property type="entry name" value="Acyl_CoA_acyltransferase"/>
</dbReference>
<reference evidence="3" key="1">
    <citation type="submission" date="2020-02" db="EMBL/GenBank/DDBJ databases">
        <title>Streptomyces sp. ASO4wet.</title>
        <authorList>
            <person name="Risdian C."/>
            <person name="Landwehr W."/>
            <person name="Schupp P."/>
            <person name="Wink J."/>
        </authorList>
    </citation>
    <scope>NUCLEOTIDE SEQUENCE [LARGE SCALE GENOMIC DNA]</scope>
    <source>
        <strain evidence="3">ASO4wet</strain>
    </source>
</reference>
<protein>
    <submittedName>
        <fullName evidence="2">GNAT family N-acetyltransferase</fullName>
    </submittedName>
</protein>
<name>A0A7T1TDD2_9ACTN</name>
<dbReference type="PROSITE" id="PS51186">
    <property type="entry name" value="GNAT"/>
    <property type="match status" value="1"/>
</dbReference>
<dbReference type="Gene3D" id="3.40.630.30">
    <property type="match status" value="1"/>
</dbReference>
<organism evidence="2 3">
    <name type="scientific">Streptomyces bathyalis</name>
    <dbReference type="NCBI Taxonomy" id="2710756"/>
    <lineage>
        <taxon>Bacteria</taxon>
        <taxon>Bacillati</taxon>
        <taxon>Actinomycetota</taxon>
        <taxon>Actinomycetes</taxon>
        <taxon>Kitasatosporales</taxon>
        <taxon>Streptomycetaceae</taxon>
        <taxon>Streptomyces</taxon>
    </lineage>
</organism>
<dbReference type="KEGG" id="sbat:G4Z16_22825"/>
<evidence type="ECO:0000313" key="3">
    <source>
        <dbReference type="Proteomes" id="UP000595046"/>
    </source>
</evidence>
<evidence type="ECO:0000259" key="1">
    <source>
        <dbReference type="PROSITE" id="PS51186"/>
    </source>
</evidence>
<keyword evidence="3" id="KW-1185">Reference proteome</keyword>
<evidence type="ECO:0000313" key="2">
    <source>
        <dbReference type="EMBL" id="QPP10922.1"/>
    </source>
</evidence>
<dbReference type="SUPFAM" id="SSF55729">
    <property type="entry name" value="Acyl-CoA N-acyltransferases (Nat)"/>
    <property type="match status" value="1"/>
</dbReference>
<dbReference type="EMBL" id="CP048882">
    <property type="protein sequence ID" value="QPP10922.1"/>
    <property type="molecule type" value="Genomic_DNA"/>
</dbReference>
<dbReference type="AlphaFoldDB" id="A0A7T1TDD2"/>
<keyword evidence="2" id="KW-0808">Transferase</keyword>
<feature type="domain" description="N-acetyltransferase" evidence="1">
    <location>
        <begin position="4"/>
        <end position="212"/>
    </location>
</feature>
<dbReference type="InterPro" id="IPR000182">
    <property type="entry name" value="GNAT_dom"/>
</dbReference>